<dbReference type="Proteomes" id="UP000660611">
    <property type="component" value="Unassembled WGS sequence"/>
</dbReference>
<name>A0A919PMF7_9ACTN</name>
<gene>
    <name evidence="2" type="ORF">Dsi01nite_048780</name>
</gene>
<dbReference type="RefSeq" id="WP_203848591.1">
    <property type="nucleotide sequence ID" value="NZ_BAAAVW010000016.1"/>
</dbReference>
<evidence type="ECO:0000256" key="1">
    <source>
        <dbReference type="SAM" id="Phobius"/>
    </source>
</evidence>
<sequence>MNEGLEALVRSAQEERARQAPDPDRVLRALPALAARRRRRRRTGLAALAALAVLAVVLPAVLVDRTTPVPPTAPPSVAVPAEPAVPTLTFRPTWIPPGFKETIRSGFITADEALAMQTWTAQRPGVGRPPRTDPDPAINLGIRRQDRQAAPPSGTPADVNGVTGTLVEAVGGSSLVWAVDATHLATLRARGVSRTDLLRVAASVRHDEVAVPPPLKLDWLPSPPATLQYSLSGDTPVDWNATLVVDVEALGTFTVMLAPTTDAPADGEPVPVGTDMGRVTADTDPVTGRPRQIVVLQPPASRYILTVWFVPAVGATLDRDALLRLVGKADTDLVANSDWIGT</sequence>
<proteinExistence type="predicted"/>
<keyword evidence="1" id="KW-0812">Transmembrane</keyword>
<keyword evidence="1" id="KW-1133">Transmembrane helix</keyword>
<reference evidence="2" key="1">
    <citation type="submission" date="2021-01" db="EMBL/GenBank/DDBJ databases">
        <title>Whole genome shotgun sequence of Dactylosporangium siamense NBRC 106093.</title>
        <authorList>
            <person name="Komaki H."/>
            <person name="Tamura T."/>
        </authorList>
    </citation>
    <scope>NUCLEOTIDE SEQUENCE</scope>
    <source>
        <strain evidence="2">NBRC 106093</strain>
    </source>
</reference>
<evidence type="ECO:0000313" key="3">
    <source>
        <dbReference type="Proteomes" id="UP000660611"/>
    </source>
</evidence>
<accession>A0A919PMF7</accession>
<comment type="caution">
    <text evidence="2">The sequence shown here is derived from an EMBL/GenBank/DDBJ whole genome shotgun (WGS) entry which is preliminary data.</text>
</comment>
<protein>
    <submittedName>
        <fullName evidence="2">Uncharacterized protein</fullName>
    </submittedName>
</protein>
<keyword evidence="1" id="KW-0472">Membrane</keyword>
<dbReference type="AlphaFoldDB" id="A0A919PMF7"/>
<feature type="transmembrane region" description="Helical" evidence="1">
    <location>
        <begin position="45"/>
        <end position="63"/>
    </location>
</feature>
<dbReference type="EMBL" id="BONQ01000077">
    <property type="protein sequence ID" value="GIG46837.1"/>
    <property type="molecule type" value="Genomic_DNA"/>
</dbReference>
<organism evidence="2 3">
    <name type="scientific">Dactylosporangium siamense</name>
    <dbReference type="NCBI Taxonomy" id="685454"/>
    <lineage>
        <taxon>Bacteria</taxon>
        <taxon>Bacillati</taxon>
        <taxon>Actinomycetota</taxon>
        <taxon>Actinomycetes</taxon>
        <taxon>Micromonosporales</taxon>
        <taxon>Micromonosporaceae</taxon>
        <taxon>Dactylosporangium</taxon>
    </lineage>
</organism>
<evidence type="ECO:0000313" key="2">
    <source>
        <dbReference type="EMBL" id="GIG46837.1"/>
    </source>
</evidence>
<keyword evidence="3" id="KW-1185">Reference proteome</keyword>